<evidence type="ECO:0000256" key="1">
    <source>
        <dbReference type="ARBA" id="ARBA00022679"/>
    </source>
</evidence>
<name>A0A8H4X6R7_9HYPO</name>
<evidence type="ECO:0000313" key="5">
    <source>
        <dbReference type="EMBL" id="KAF4963350.1"/>
    </source>
</evidence>
<keyword evidence="6" id="KW-1185">Reference proteome</keyword>
<protein>
    <recommendedName>
        <fullName evidence="7">Glycosyltransferase family 28 N-terminal domain-containing protein</fullName>
    </recommendedName>
</protein>
<dbReference type="InterPro" id="IPR004276">
    <property type="entry name" value="GlycoTrans_28_N"/>
</dbReference>
<evidence type="ECO:0000259" key="4">
    <source>
        <dbReference type="Pfam" id="PF06722"/>
    </source>
</evidence>
<dbReference type="PANTHER" id="PTHR48050">
    <property type="entry name" value="STEROL 3-BETA-GLUCOSYLTRANSFERASE"/>
    <property type="match status" value="1"/>
</dbReference>
<evidence type="ECO:0000313" key="6">
    <source>
        <dbReference type="Proteomes" id="UP000622797"/>
    </source>
</evidence>
<proteinExistence type="predicted"/>
<keyword evidence="1" id="KW-0808">Transferase</keyword>
<dbReference type="Pfam" id="PF03033">
    <property type="entry name" value="Glyco_transf_28"/>
    <property type="match status" value="1"/>
</dbReference>
<evidence type="ECO:0000259" key="3">
    <source>
        <dbReference type="Pfam" id="PF03033"/>
    </source>
</evidence>
<dbReference type="Gene3D" id="3.40.50.2000">
    <property type="entry name" value="Glycogen Phosphorylase B"/>
    <property type="match status" value="2"/>
</dbReference>
<feature type="compositionally biased region" description="Polar residues" evidence="2">
    <location>
        <begin position="1"/>
        <end position="13"/>
    </location>
</feature>
<reference evidence="5" key="2">
    <citation type="submission" date="2020-05" db="EMBL/GenBank/DDBJ databases">
        <authorList>
            <person name="Kim H.-S."/>
            <person name="Proctor R.H."/>
            <person name="Brown D.W."/>
        </authorList>
    </citation>
    <scope>NUCLEOTIDE SEQUENCE</scope>
    <source>
        <strain evidence="5">NRRL 20472</strain>
    </source>
</reference>
<feature type="region of interest" description="Disordered" evidence="2">
    <location>
        <begin position="1"/>
        <end position="29"/>
    </location>
</feature>
<gene>
    <name evidence="5" type="ORF">FSARC_8637</name>
</gene>
<dbReference type="SUPFAM" id="SSF53756">
    <property type="entry name" value="UDP-Glycosyltransferase/glycogen phosphorylase"/>
    <property type="match status" value="1"/>
</dbReference>
<dbReference type="PANTHER" id="PTHR48050:SF13">
    <property type="entry name" value="STEROL 3-BETA-GLUCOSYLTRANSFERASE UGT80A2"/>
    <property type="match status" value="1"/>
</dbReference>
<feature type="region of interest" description="Disordered" evidence="2">
    <location>
        <begin position="54"/>
        <end position="73"/>
    </location>
</feature>
<dbReference type="InterPro" id="IPR050426">
    <property type="entry name" value="Glycosyltransferase_28"/>
</dbReference>
<dbReference type="InterPro" id="IPR010610">
    <property type="entry name" value="EryCIII-like_C"/>
</dbReference>
<feature type="compositionally biased region" description="Polar residues" evidence="2">
    <location>
        <begin position="907"/>
        <end position="917"/>
    </location>
</feature>
<dbReference type="Proteomes" id="UP000622797">
    <property type="component" value="Unassembled WGS sequence"/>
</dbReference>
<dbReference type="AlphaFoldDB" id="A0A8H4X6R7"/>
<dbReference type="Pfam" id="PF06722">
    <property type="entry name" value="EryCIII-like_C"/>
    <property type="match status" value="1"/>
</dbReference>
<organism evidence="5 6">
    <name type="scientific">Fusarium sarcochroum</name>
    <dbReference type="NCBI Taxonomy" id="1208366"/>
    <lineage>
        <taxon>Eukaryota</taxon>
        <taxon>Fungi</taxon>
        <taxon>Dikarya</taxon>
        <taxon>Ascomycota</taxon>
        <taxon>Pezizomycotina</taxon>
        <taxon>Sordariomycetes</taxon>
        <taxon>Hypocreomycetidae</taxon>
        <taxon>Hypocreales</taxon>
        <taxon>Nectriaceae</taxon>
        <taxon>Fusarium</taxon>
        <taxon>Fusarium lateritium species complex</taxon>
    </lineage>
</organism>
<accession>A0A8H4X6R7</accession>
<feature type="region of interest" description="Disordered" evidence="2">
    <location>
        <begin position="907"/>
        <end position="933"/>
    </location>
</feature>
<dbReference type="EMBL" id="JABEXW010000479">
    <property type="protein sequence ID" value="KAF4963350.1"/>
    <property type="molecule type" value="Genomic_DNA"/>
</dbReference>
<feature type="domain" description="Glycosyltransferase family 28 N-terminal" evidence="3">
    <location>
        <begin position="85"/>
        <end position="244"/>
    </location>
</feature>
<evidence type="ECO:0000256" key="2">
    <source>
        <dbReference type="SAM" id="MobiDB-lite"/>
    </source>
</evidence>
<feature type="domain" description="Erythromycin biosynthesis protein CIII-like C-terminal" evidence="4">
    <location>
        <begin position="403"/>
        <end position="505"/>
    </location>
</feature>
<dbReference type="CDD" id="cd03784">
    <property type="entry name" value="GT1_Gtf-like"/>
    <property type="match status" value="1"/>
</dbReference>
<dbReference type="FunFam" id="3.40.50.2000:FF:000268">
    <property type="entry name" value="Glycosyltransferase family 1 protein"/>
    <property type="match status" value="1"/>
</dbReference>
<reference evidence="5" key="1">
    <citation type="journal article" date="2020" name="BMC Genomics">
        <title>Correction to: Identification and distribution of gene clusters required for synthesis of sphingolipid metabolism inhibitors in diverse species of the filamentous fungus Fusarium.</title>
        <authorList>
            <person name="Kim H.S."/>
            <person name="Lohmar J.M."/>
            <person name="Busman M."/>
            <person name="Brown D.W."/>
            <person name="Naumann T.A."/>
            <person name="Divon H.H."/>
            <person name="Lysoe E."/>
            <person name="Uhlig S."/>
            <person name="Proctor R.H."/>
        </authorList>
    </citation>
    <scope>NUCLEOTIDE SEQUENCE</scope>
    <source>
        <strain evidence="5">NRRL 20472</strain>
    </source>
</reference>
<evidence type="ECO:0008006" key="7">
    <source>
        <dbReference type="Google" id="ProtNLM"/>
    </source>
</evidence>
<comment type="caution">
    <text evidence="5">The sequence shown here is derived from an EMBL/GenBank/DDBJ whole genome shotgun (WGS) entry which is preliminary data.</text>
</comment>
<dbReference type="FunFam" id="3.40.50.2000:FF:000009">
    <property type="entry name" value="Sterol 3-beta-glucosyltransferase UGT80A2"/>
    <property type="match status" value="1"/>
</dbReference>
<dbReference type="OrthoDB" id="5835829at2759"/>
<sequence>MASSRTKSKTPGNLTFGDGDSQHCTSGNVGIDGRVKVQIHQNAQSIVNYFKKYQKPTSEEPPKKRKFSTVALSEDRPATSPRLNIAIHIIGSRGDVQPFIPIAQLLSRPPFGHRVRICTHPVFRNFVEEQGIEFFSIGGDPSELMAYMVRNPGLLPSRESMKAGDVGKRRKEMWDIINGAWRSCIEAGDGTGKPIRAVDVPDTKDLFLADAIIANPPSMAHIHCAEKLGIPLHMVFTMPWSPTAKFSHPLAAMKYDGDTDTGTANYFSFILMELLGDLINKFRTQTLRLDPVSPLWGYQLLPRLRVPYSYLWSQTLIPKPADWGPHIAVTGFSFLNLASSYTPPADLVEFLGKGPAPIYIGFGSIVIDDPQGLTDLIYEAVRHAGVRAIVSKGWGGIGNGDKPEDIYLMDNIPHDWLFQRVSAVVHHGGAGTTAAGIAAGRPTVVVPFFGDQPFWGQMIARAGAGPIPIPFKEMTAETLQASIEFALRPEVQVAVQEMADQIAMEDGATDTAMDFQDRHDCSDMRCDLCPDKIAFWKHKGTGAHLSNFAVGCLVNQGVIESHDIKFLRHRHWYVDEGAEHPIVGVIAATSLFFANLATAGSEYHRRLKNEHTPPQQPDPAPLENPSNTEKDADQATLTANRYVDQELNEDGQQPRNIPDGDQLTLTQSIDPAQVPTQRIPTQQYHATPEQMEDFAQKMATKSLRGGESVTSQLERQPTCHEQRKAHWKAQEAGRHGKAFYYTRATGRFAADVTKAGIKAPISLFYNIANGFHNYPSYRFSAEVRRRDEITGLGSGLRTAGKEFGCGFYDAFTGVVTKPYKGAKEKGVKGFGRGVMEGAMGFTYNIGAAVFGLPGYTLKGVEKEFHKHRLTKLRAEIYLIRIRQGIEEFRAATTAEKDTVVGRWKTHTSVTSSLSPTETNEDTPPPFADVPRSSKPAYSHGDIPFFDSLRGHAQCVTKVDEISDIELIHHYTATAHATIASTDQVCESLQRDIPQEAFSSSALLHQILAFSAFHLAYTRPQRRHAYLFAASHHQDKAIGAYATSIFLIISGFATYPSFEIIDPSFSPIDSMCDVFALISGMAVILNSSDRVLREGPLRRLFGQTSDTAIVQPHFQTLIDQIVETKLGLGNCNLGLSEEDRTTAINAIEALIESVAQAELKNSLGTPAELRAAFRWPIQVGNQFGSLVRQRQPAALVVLAHYAILLKYGEIACWFLKHWAFALITSITKELEGTLYESMIALCVETIC</sequence>
<dbReference type="InterPro" id="IPR002213">
    <property type="entry name" value="UDP_glucos_trans"/>
</dbReference>
<dbReference type="GO" id="GO:0005975">
    <property type="term" value="P:carbohydrate metabolic process"/>
    <property type="evidence" value="ECO:0007669"/>
    <property type="project" value="InterPro"/>
</dbReference>
<dbReference type="GO" id="GO:0016906">
    <property type="term" value="F:sterol 3-beta-glucosyltransferase activity"/>
    <property type="evidence" value="ECO:0007669"/>
    <property type="project" value="UniProtKB-ARBA"/>
</dbReference>
<feature type="region of interest" description="Disordered" evidence="2">
    <location>
        <begin position="608"/>
        <end position="630"/>
    </location>
</feature>